<sequence length="818" mass="92786">MRLVKLLNKGEGIRTLLWTFIKSFQALPYVALLIVMMFFIYAVIGMQIFGKIALEDGTQINRNNNFQTFPQAVLLLFRCATGEAWQEIMLACMVGQMCDPESEFAVDQAMCGSNFAILYFISFYMLCAFLIINLFVAVIMDNFDYLTRDWSILGPHHLDEFKRIWSEFDPEAKGRIKHLDVVTLLRRIQPPLGFGKLCPHRVACKRLVSMNMPLNSDGTVMFNATLFALVRTSLKIKAEGNLDQANEELRTIIKKIWKRTSMKFLDQVIPPAGDDDITVGKFYATFLIQDYFRRFRKRKKVGSVGVRPTDNTNVLQTGLHTLHELDPDSHQAISGEPQHTKQSPNKQQCKDNEQAPPSRQALPGSATNQDCEVMMMDAESEPWLRERRTSKSREPARSMVPGEYHWNPPGVSLVTDSNGPAVQRSTRRSSQTIREMRYEDRGVSRVHKKRMDYTSGRLPVIRREETNDSEDEEVEGYEENAEELETEAESSCSCSEEEDEESSPFASIRPYYSQWSAQNSFLERNREHMLEGYSSWRAHDRRGVRELPCPPRRRLLPATPPGRRPSLTLEYRRNKGSLQGYTCHTAPSCTNMPPLLVARQQAPRTDGKQVWDIKTTGKSLQALPSAERETDNHWQSSVWTLPRSGPGYVYSSPSPPHHSRPPTSCWFYRDNVHCMWQGEQETHQGYLPETLATSTANRVQEEETNFQSSADSLVDAVLLSEGLSHYASNPRILSVSKTELMEVCGHPLDEMESAACCPFSERPGSEHFPHGLSQTSPELTQCGPDTDDSVSGDTDQSTSARGGQEEDLSTEMICIMTL</sequence>
<keyword evidence="5 17" id="KW-0812">Transmembrane</keyword>
<proteinExistence type="inferred from homology"/>
<evidence type="ECO:0000256" key="9">
    <source>
        <dbReference type="ARBA" id="ARBA00022882"/>
    </source>
</evidence>
<dbReference type="Pfam" id="PF00520">
    <property type="entry name" value="Ion_trans"/>
    <property type="match status" value="1"/>
</dbReference>
<keyword evidence="7" id="KW-0677">Repeat</keyword>
<accession>A0A8C4NEQ0</accession>
<evidence type="ECO:0000256" key="11">
    <source>
        <dbReference type="ARBA" id="ARBA00023065"/>
    </source>
</evidence>
<organism evidence="19 20">
    <name type="scientific">Eptatretus burgeri</name>
    <name type="common">Inshore hagfish</name>
    <dbReference type="NCBI Taxonomy" id="7764"/>
    <lineage>
        <taxon>Eukaryota</taxon>
        <taxon>Metazoa</taxon>
        <taxon>Chordata</taxon>
        <taxon>Craniata</taxon>
        <taxon>Vertebrata</taxon>
        <taxon>Cyclostomata</taxon>
        <taxon>Myxini</taxon>
        <taxon>Myxiniformes</taxon>
        <taxon>Myxinidae</taxon>
        <taxon>Eptatretinae</taxon>
        <taxon>Eptatretus</taxon>
    </lineage>
</organism>
<name>A0A8C4NEQ0_EPTBU</name>
<reference evidence="19" key="1">
    <citation type="submission" date="2025-08" db="UniProtKB">
        <authorList>
            <consortium name="Ensembl"/>
        </authorList>
    </citation>
    <scope>IDENTIFICATION</scope>
</reference>
<dbReference type="FunFam" id="1.10.238.10:FF:000063">
    <property type="entry name" value="Voltage-dependent N-type calcium channel subunit alpha"/>
    <property type="match status" value="1"/>
</dbReference>
<feature type="compositionally biased region" description="Basic and acidic residues" evidence="16">
    <location>
        <begin position="382"/>
        <end position="396"/>
    </location>
</feature>
<keyword evidence="3 15" id="KW-0109">Calcium transport</keyword>
<keyword evidence="4 15" id="KW-0107">Calcium channel</keyword>
<dbReference type="InterPro" id="IPR002048">
    <property type="entry name" value="EF_hand_dom"/>
</dbReference>
<dbReference type="InterPro" id="IPR050599">
    <property type="entry name" value="VDCC_alpha-1_subunit"/>
</dbReference>
<evidence type="ECO:0000256" key="4">
    <source>
        <dbReference type="ARBA" id="ARBA00022673"/>
    </source>
</evidence>
<dbReference type="GO" id="GO:0098703">
    <property type="term" value="P:calcium ion import across plasma membrane"/>
    <property type="evidence" value="ECO:0007669"/>
    <property type="project" value="TreeGrafter"/>
</dbReference>
<dbReference type="GO" id="GO:0008331">
    <property type="term" value="F:high voltage-gated calcium channel activity"/>
    <property type="evidence" value="ECO:0007669"/>
    <property type="project" value="TreeGrafter"/>
</dbReference>
<evidence type="ECO:0000256" key="15">
    <source>
        <dbReference type="RuleBase" id="RU003808"/>
    </source>
</evidence>
<dbReference type="SMART" id="SM01062">
    <property type="entry name" value="Ca_chan_IQ"/>
    <property type="match status" value="1"/>
</dbReference>
<feature type="transmembrane region" description="Helical" evidence="17">
    <location>
        <begin position="26"/>
        <end position="44"/>
    </location>
</feature>
<evidence type="ECO:0000256" key="16">
    <source>
        <dbReference type="SAM" id="MobiDB-lite"/>
    </source>
</evidence>
<keyword evidence="20" id="KW-1185">Reference proteome</keyword>
<dbReference type="GO" id="GO:0005891">
    <property type="term" value="C:voltage-gated calcium channel complex"/>
    <property type="evidence" value="ECO:0007669"/>
    <property type="project" value="InterPro"/>
</dbReference>
<keyword evidence="11" id="KW-0406">Ion transport</keyword>
<dbReference type="FunFam" id="1.10.287.70:FF:000009">
    <property type="entry name" value="Voltage-dependent L-type calcium channel subunit alpha"/>
    <property type="match status" value="1"/>
</dbReference>
<dbReference type="InterPro" id="IPR031688">
    <property type="entry name" value="CAC1F_C"/>
</dbReference>
<keyword evidence="2" id="KW-0813">Transport</keyword>
<feature type="region of interest" description="Disordered" evidence="16">
    <location>
        <begin position="462"/>
        <end position="505"/>
    </location>
</feature>
<evidence type="ECO:0000256" key="2">
    <source>
        <dbReference type="ARBA" id="ARBA00022448"/>
    </source>
</evidence>
<dbReference type="PROSITE" id="PS50222">
    <property type="entry name" value="EF_HAND_2"/>
    <property type="match status" value="1"/>
</dbReference>
<dbReference type="PANTHER" id="PTHR45628:SF1">
    <property type="entry name" value="VOLTAGE-DEPENDENT CALCIUM CHANNEL TYPE D SUBUNIT ALPHA-1"/>
    <property type="match status" value="1"/>
</dbReference>
<evidence type="ECO:0000256" key="14">
    <source>
        <dbReference type="ARBA" id="ARBA00023303"/>
    </source>
</evidence>
<evidence type="ECO:0000313" key="19">
    <source>
        <dbReference type="Ensembl" id="ENSEBUP00000004894.1"/>
    </source>
</evidence>
<dbReference type="PRINTS" id="PR00167">
    <property type="entry name" value="CACHANNEL"/>
</dbReference>
<dbReference type="Gene3D" id="1.10.287.70">
    <property type="match status" value="1"/>
</dbReference>
<dbReference type="Pfam" id="PF16905">
    <property type="entry name" value="GPHH"/>
    <property type="match status" value="1"/>
</dbReference>
<dbReference type="InterPro" id="IPR002077">
    <property type="entry name" value="VDCCAlpha1"/>
</dbReference>
<dbReference type="Proteomes" id="UP000694388">
    <property type="component" value="Unplaced"/>
</dbReference>
<dbReference type="SUPFAM" id="SSF81324">
    <property type="entry name" value="Voltage-gated potassium channels"/>
    <property type="match status" value="1"/>
</dbReference>
<keyword evidence="9 15" id="KW-0851">Voltage-gated channel</keyword>
<dbReference type="InterPro" id="IPR031649">
    <property type="entry name" value="GPHH_dom"/>
</dbReference>
<feature type="domain" description="EF-hand" evidence="18">
    <location>
        <begin position="156"/>
        <end position="191"/>
    </location>
</feature>
<evidence type="ECO:0000256" key="5">
    <source>
        <dbReference type="ARBA" id="ARBA00022692"/>
    </source>
</evidence>
<dbReference type="InterPro" id="IPR005821">
    <property type="entry name" value="Ion_trans_dom"/>
</dbReference>
<protein>
    <recommendedName>
        <fullName evidence="18">EF-hand domain-containing protein</fullName>
    </recommendedName>
</protein>
<keyword evidence="6" id="KW-0479">Metal-binding</keyword>
<feature type="transmembrane region" description="Helical" evidence="17">
    <location>
        <begin position="117"/>
        <end position="140"/>
    </location>
</feature>
<dbReference type="Pfam" id="PF16885">
    <property type="entry name" value="CAC1F_C"/>
    <property type="match status" value="1"/>
</dbReference>
<dbReference type="Ensembl" id="ENSEBUT00000005332.1">
    <property type="protein sequence ID" value="ENSEBUP00000004894.1"/>
    <property type="gene ID" value="ENSEBUG00000003391.1"/>
</dbReference>
<evidence type="ECO:0000256" key="3">
    <source>
        <dbReference type="ARBA" id="ARBA00022568"/>
    </source>
</evidence>
<evidence type="ECO:0000256" key="7">
    <source>
        <dbReference type="ARBA" id="ARBA00022737"/>
    </source>
</evidence>
<comment type="subcellular location">
    <subcellularLocation>
        <location evidence="1 15">Membrane</location>
        <topology evidence="1 15">Multi-pass membrane protein</topology>
    </subcellularLocation>
</comment>
<keyword evidence="12 17" id="KW-0472">Membrane</keyword>
<keyword evidence="13" id="KW-0325">Glycoprotein</keyword>
<keyword evidence="10 17" id="KW-1133">Transmembrane helix</keyword>
<evidence type="ECO:0000256" key="12">
    <source>
        <dbReference type="ARBA" id="ARBA00023136"/>
    </source>
</evidence>
<evidence type="ECO:0000259" key="18">
    <source>
        <dbReference type="PROSITE" id="PS50222"/>
    </source>
</evidence>
<reference evidence="19" key="2">
    <citation type="submission" date="2025-09" db="UniProtKB">
        <authorList>
            <consortium name="Ensembl"/>
        </authorList>
    </citation>
    <scope>IDENTIFICATION</scope>
</reference>
<keyword evidence="14" id="KW-0407">Ion channel</keyword>
<feature type="compositionally biased region" description="Acidic residues" evidence="16">
    <location>
        <begin position="467"/>
        <end position="488"/>
    </location>
</feature>
<dbReference type="AlphaFoldDB" id="A0A8C4NEQ0"/>
<evidence type="ECO:0000256" key="17">
    <source>
        <dbReference type="SAM" id="Phobius"/>
    </source>
</evidence>
<dbReference type="GeneTree" id="ENSGT00940000154839"/>
<feature type="region of interest" description="Disordered" evidence="16">
    <location>
        <begin position="547"/>
        <end position="566"/>
    </location>
</feature>
<feature type="region of interest" description="Disordered" evidence="16">
    <location>
        <begin position="327"/>
        <end position="408"/>
    </location>
</feature>
<feature type="compositionally biased region" description="Polar residues" evidence="16">
    <location>
        <begin position="791"/>
        <end position="801"/>
    </location>
</feature>
<comment type="similarity">
    <text evidence="15">Belongs to the calcium channel alpha-1 subunit (TC 1.A.1.11) family.</text>
</comment>
<feature type="region of interest" description="Disordered" evidence="16">
    <location>
        <begin position="766"/>
        <end position="809"/>
    </location>
</feature>
<dbReference type="InterPro" id="IPR014873">
    <property type="entry name" value="VDCC_a1su_IQ"/>
</dbReference>
<evidence type="ECO:0000256" key="10">
    <source>
        <dbReference type="ARBA" id="ARBA00022989"/>
    </source>
</evidence>
<evidence type="ECO:0000256" key="1">
    <source>
        <dbReference type="ARBA" id="ARBA00004141"/>
    </source>
</evidence>
<keyword evidence="8 15" id="KW-0106">Calcium</keyword>
<evidence type="ECO:0000313" key="20">
    <source>
        <dbReference type="Proteomes" id="UP000694388"/>
    </source>
</evidence>
<evidence type="ECO:0000256" key="8">
    <source>
        <dbReference type="ARBA" id="ARBA00022837"/>
    </source>
</evidence>
<evidence type="ECO:0000256" key="6">
    <source>
        <dbReference type="ARBA" id="ARBA00022723"/>
    </source>
</evidence>
<dbReference type="GO" id="GO:0005509">
    <property type="term" value="F:calcium ion binding"/>
    <property type="evidence" value="ECO:0007669"/>
    <property type="project" value="InterPro"/>
</dbReference>
<dbReference type="PANTHER" id="PTHR45628">
    <property type="entry name" value="VOLTAGE-DEPENDENT CALCIUM CHANNEL TYPE A SUBUNIT ALPHA-1"/>
    <property type="match status" value="1"/>
</dbReference>
<evidence type="ECO:0000256" key="13">
    <source>
        <dbReference type="ARBA" id="ARBA00023180"/>
    </source>
</evidence>
<dbReference type="Gene3D" id="6.10.250.2180">
    <property type="match status" value="1"/>
</dbReference>
<dbReference type="Pfam" id="PF08763">
    <property type="entry name" value="Ca_chan_IQ"/>
    <property type="match status" value="1"/>
</dbReference>